<gene>
    <name evidence="2" type="ORF">ABNG04_04595</name>
</gene>
<evidence type="ECO:0000259" key="1">
    <source>
        <dbReference type="Pfam" id="PF09860"/>
    </source>
</evidence>
<evidence type="ECO:0000313" key="3">
    <source>
        <dbReference type="Proteomes" id="UP001567572"/>
    </source>
</evidence>
<dbReference type="EMBL" id="JBEDNY010000001">
    <property type="protein sequence ID" value="MEZ3163157.1"/>
    <property type="molecule type" value="Genomic_DNA"/>
</dbReference>
<comment type="caution">
    <text evidence="2">The sequence shown here is derived from an EMBL/GenBank/DDBJ whole genome shotgun (WGS) entry which is preliminary data.</text>
</comment>
<proteinExistence type="predicted"/>
<reference evidence="2 3" key="1">
    <citation type="submission" date="2024-06" db="EMBL/GenBank/DDBJ databases">
        <title>Halorubrum miltondacostae sp. nov., a potential PHA producer isolated from an inland solar saltern in Rio Maior, Portugal.</title>
        <authorList>
            <person name="Albuquerque L."/>
            <person name="Viver T."/>
            <person name="Barroso C."/>
            <person name="Claudino R."/>
            <person name="Galvan M."/>
            <person name="Simoes G."/>
            <person name="Lobo Da Cunha A."/>
            <person name="Egas C."/>
        </authorList>
    </citation>
    <scope>NUCLEOTIDE SEQUENCE [LARGE SCALE GENOMIC DNA]</scope>
    <source>
        <strain evidence="2 3">RMP-11</strain>
    </source>
</reference>
<sequence length="114" mass="13553">MTLDFDRDRETVFEKHRRNDSMPGNSALKILVLEELLDREFEVGEVYGKEAFTRRIGEHFAEPIHLRREFVNFGYVRYDNRENEYEVRTLELSEADVRANGHLERHAKDLGVLE</sequence>
<dbReference type="Pfam" id="PF09860">
    <property type="entry name" value="DUF2087"/>
    <property type="match status" value="1"/>
</dbReference>
<protein>
    <submittedName>
        <fullName evidence="2">DUF2087 domain-containing protein</fullName>
    </submittedName>
</protein>
<organism evidence="2 3">
    <name type="scientific">Halorubrum miltondacostae</name>
    <dbReference type="NCBI Taxonomy" id="3076378"/>
    <lineage>
        <taxon>Archaea</taxon>
        <taxon>Methanobacteriati</taxon>
        <taxon>Methanobacteriota</taxon>
        <taxon>Stenosarchaea group</taxon>
        <taxon>Halobacteria</taxon>
        <taxon>Halobacteriales</taxon>
        <taxon>Haloferacaceae</taxon>
        <taxon>Halorubrum</taxon>
    </lineage>
</organism>
<dbReference type="InterPro" id="IPR018656">
    <property type="entry name" value="DUF2087"/>
</dbReference>
<dbReference type="AlphaFoldDB" id="A0ABD5LYT9"/>
<accession>A0ABD5LYT9</accession>
<keyword evidence="3" id="KW-1185">Reference proteome</keyword>
<dbReference type="RefSeq" id="WP_371160424.1">
    <property type="nucleotide sequence ID" value="NZ_JBEDNX010000001.1"/>
</dbReference>
<evidence type="ECO:0000313" key="2">
    <source>
        <dbReference type="EMBL" id="MEZ3163157.1"/>
    </source>
</evidence>
<name>A0ABD5LYT9_9EURY</name>
<feature type="domain" description="DUF2087" evidence="1">
    <location>
        <begin position="21"/>
        <end position="86"/>
    </location>
</feature>
<dbReference type="Proteomes" id="UP001567572">
    <property type="component" value="Unassembled WGS sequence"/>
</dbReference>